<keyword evidence="1" id="KW-0812">Transmembrane</keyword>
<dbReference type="AlphaFoldDB" id="A0A0D7AZX0"/>
<dbReference type="EMBL" id="KN880695">
    <property type="protein sequence ID" value="KIY63449.1"/>
    <property type="molecule type" value="Genomic_DNA"/>
</dbReference>
<name>A0A0D7AZX0_9AGAR</name>
<keyword evidence="3" id="KW-1185">Reference proteome</keyword>
<proteinExistence type="predicted"/>
<organism evidence="2 3">
    <name type="scientific">Cylindrobasidium torrendii FP15055 ss-10</name>
    <dbReference type="NCBI Taxonomy" id="1314674"/>
    <lineage>
        <taxon>Eukaryota</taxon>
        <taxon>Fungi</taxon>
        <taxon>Dikarya</taxon>
        <taxon>Basidiomycota</taxon>
        <taxon>Agaricomycotina</taxon>
        <taxon>Agaricomycetes</taxon>
        <taxon>Agaricomycetidae</taxon>
        <taxon>Agaricales</taxon>
        <taxon>Marasmiineae</taxon>
        <taxon>Physalacriaceae</taxon>
        <taxon>Cylindrobasidium</taxon>
    </lineage>
</organism>
<feature type="transmembrane region" description="Helical" evidence="1">
    <location>
        <begin position="12"/>
        <end position="36"/>
    </location>
</feature>
<sequence>MPFGYALSCHTILPFLSLFLVIVTFVCTLICLLLPALSVHHVLWVIPAITALTLIHHFLIFLNAESIQQHAISITACASSALVWTLGAVTLVAATTIEGQWHGFEKSGLRQHKVVWLLVLPCVSSFLESILMWAVIIWNYVQRRRVQHEQANDDYKWTSMPPMSMRRAQRLRGHYRQDTPASQWTASLYSFS</sequence>
<feature type="transmembrane region" description="Helical" evidence="1">
    <location>
        <begin position="114"/>
        <end position="141"/>
    </location>
</feature>
<keyword evidence="1" id="KW-1133">Transmembrane helix</keyword>
<gene>
    <name evidence="2" type="ORF">CYLTODRAFT_426096</name>
</gene>
<feature type="transmembrane region" description="Helical" evidence="1">
    <location>
        <begin position="42"/>
        <end position="62"/>
    </location>
</feature>
<protein>
    <submittedName>
        <fullName evidence="2">Uncharacterized protein</fullName>
    </submittedName>
</protein>
<evidence type="ECO:0000256" key="1">
    <source>
        <dbReference type="SAM" id="Phobius"/>
    </source>
</evidence>
<dbReference type="Proteomes" id="UP000054007">
    <property type="component" value="Unassembled WGS sequence"/>
</dbReference>
<accession>A0A0D7AZX0</accession>
<keyword evidence="1" id="KW-0472">Membrane</keyword>
<evidence type="ECO:0000313" key="3">
    <source>
        <dbReference type="Proteomes" id="UP000054007"/>
    </source>
</evidence>
<feature type="transmembrane region" description="Helical" evidence="1">
    <location>
        <begin position="74"/>
        <end position="94"/>
    </location>
</feature>
<evidence type="ECO:0000313" key="2">
    <source>
        <dbReference type="EMBL" id="KIY63449.1"/>
    </source>
</evidence>
<reference evidence="2 3" key="1">
    <citation type="journal article" date="2015" name="Fungal Genet. Biol.">
        <title>Evolution of novel wood decay mechanisms in Agaricales revealed by the genome sequences of Fistulina hepatica and Cylindrobasidium torrendii.</title>
        <authorList>
            <person name="Floudas D."/>
            <person name="Held B.W."/>
            <person name="Riley R."/>
            <person name="Nagy L.G."/>
            <person name="Koehler G."/>
            <person name="Ransdell A.S."/>
            <person name="Younus H."/>
            <person name="Chow J."/>
            <person name="Chiniquy J."/>
            <person name="Lipzen A."/>
            <person name="Tritt A."/>
            <person name="Sun H."/>
            <person name="Haridas S."/>
            <person name="LaButti K."/>
            <person name="Ohm R.A."/>
            <person name="Kues U."/>
            <person name="Blanchette R.A."/>
            <person name="Grigoriev I.V."/>
            <person name="Minto R.E."/>
            <person name="Hibbett D.S."/>
        </authorList>
    </citation>
    <scope>NUCLEOTIDE SEQUENCE [LARGE SCALE GENOMIC DNA]</scope>
    <source>
        <strain evidence="2 3">FP15055 ss-10</strain>
    </source>
</reference>